<dbReference type="Pfam" id="PF13087">
    <property type="entry name" value="AAA_12"/>
    <property type="match status" value="1"/>
</dbReference>
<dbReference type="CDD" id="cd18808">
    <property type="entry name" value="SF1_C_Upf1"/>
    <property type="match status" value="1"/>
</dbReference>
<name>A0A7X9S1B4_9BACT</name>
<feature type="domain" description="DNA2/NAM7 helicase helicase" evidence="6">
    <location>
        <begin position="860"/>
        <end position="989"/>
    </location>
</feature>
<dbReference type="InterPro" id="IPR025103">
    <property type="entry name" value="DUF4011"/>
</dbReference>
<evidence type="ECO:0000313" key="8">
    <source>
        <dbReference type="EMBL" id="NME72529.1"/>
    </source>
</evidence>
<dbReference type="RefSeq" id="WP_169660715.1">
    <property type="nucleotide sequence ID" value="NZ_JABANE010000172.1"/>
</dbReference>
<dbReference type="PANTHER" id="PTHR43788:SF8">
    <property type="entry name" value="DNA-BINDING PROTEIN SMUBP-2"/>
    <property type="match status" value="1"/>
</dbReference>
<dbReference type="InterPro" id="IPR041679">
    <property type="entry name" value="DNA2/NAM7-like_C"/>
</dbReference>
<dbReference type="GO" id="GO:0005524">
    <property type="term" value="F:ATP binding"/>
    <property type="evidence" value="ECO:0007669"/>
    <property type="project" value="UniProtKB-KW"/>
</dbReference>
<dbReference type="Gene3D" id="3.40.50.300">
    <property type="entry name" value="P-loop containing nucleotide triphosphate hydrolases"/>
    <property type="match status" value="3"/>
</dbReference>
<reference evidence="8 9" key="1">
    <citation type="submission" date="2020-04" db="EMBL/GenBank/DDBJ databases">
        <title>Flammeovirga sp. SR4, a novel species isolated from seawater.</title>
        <authorList>
            <person name="Wang X."/>
        </authorList>
    </citation>
    <scope>NUCLEOTIDE SEQUENCE [LARGE SCALE GENOMIC DNA]</scope>
    <source>
        <strain evidence="8 9">ATCC 23126</strain>
    </source>
</reference>
<evidence type="ECO:0000256" key="1">
    <source>
        <dbReference type="ARBA" id="ARBA00007913"/>
    </source>
</evidence>
<dbReference type="GO" id="GO:0043139">
    <property type="term" value="F:5'-3' DNA helicase activity"/>
    <property type="evidence" value="ECO:0007669"/>
    <property type="project" value="TreeGrafter"/>
</dbReference>
<dbReference type="Pfam" id="PF13195">
    <property type="entry name" value="DUF4011"/>
    <property type="match status" value="1"/>
</dbReference>
<dbReference type="SUPFAM" id="SSF52540">
    <property type="entry name" value="P-loop containing nucleoside triphosphate hydrolases"/>
    <property type="match status" value="1"/>
</dbReference>
<dbReference type="PANTHER" id="PTHR43788">
    <property type="entry name" value="DNA2/NAM7 HELICASE FAMILY MEMBER"/>
    <property type="match status" value="1"/>
</dbReference>
<dbReference type="Pfam" id="PF13086">
    <property type="entry name" value="AAA_11"/>
    <property type="match status" value="2"/>
</dbReference>
<feature type="domain" description="DNA2/NAM7 helicase-like C-terminal" evidence="7">
    <location>
        <begin position="1022"/>
        <end position="1193"/>
    </location>
</feature>
<keyword evidence="3" id="KW-0378">Hydrolase</keyword>
<evidence type="ECO:0000259" key="7">
    <source>
        <dbReference type="Pfam" id="PF13087"/>
    </source>
</evidence>
<comment type="similarity">
    <text evidence="1">Belongs to the DNA2/NAM7 helicase family.</text>
</comment>
<proteinExistence type="inferred from homology"/>
<evidence type="ECO:0000256" key="3">
    <source>
        <dbReference type="ARBA" id="ARBA00022801"/>
    </source>
</evidence>
<dbReference type="EMBL" id="JABANE010000172">
    <property type="protein sequence ID" value="NME72529.1"/>
    <property type="molecule type" value="Genomic_DNA"/>
</dbReference>
<sequence>MQKTLKTYQKRLANLSARNKSLYLPRAYSGQYIDIADLDQLMQLPAFDIIRQVIKGFKTIPICPTADSRDGAANKISTQIRRVAKAAKFVLEEGGRHDLFLGYPFVQGRFINGGNLRAPLLFFPIELKQENGNWVLQLREDTEVTFNKTLLLAISHHNGVLFEDDFLEMTFEDFPKDTTAFLTKLYHTLEDSNLELNFNQDTFGEWIQRFEPQNKAYFLEHFEEGQMKLFSEALIGIFPQSDSYLMPDYDRLIENDKVKDLEDFFGSAEQHLDVLGLRETYVGKAQQEEELLSPYPIDASQEKVIKEVKGGNSVVVQGPPGSGKSQLICNLIADFTTRGKNVLVISQKRAALEVVYQRMKDISLGTFCAMVHDHRYDRGYIYKKMHEQIDALDKFKEDNNSLGAMQLERTFALLSKQIDSAITQLEEFRDALYDASECGISAKELYLKCDRKLPHTHLKGCYQQFDLKEVNYYKDRLHTYLQFASKLDHEDYIWKDRIPFTHFESSAILHIHEILDNIIPFKDKIISEITDNIQVELSFDECLWILRQEEQVTKFMEIISDPDVYKMFNSIIKKRGRIPTLQDWQNHKRGCMSSFNNRGTEIEKTLSDNELGDAIEWVTTAIGARSNPMTLMKWQFSSKKKFIDQLLQKNELPNTARGLSDLRDRLENRMNLTHQKNDMRKYEWIVEFPEELESKAWEEWFAAGRKAIEARKLYTSLRTSVQFIELQNYSYDELWTKINVLFKTIHKIPQERVKWEEYLSPLEIEDIINNKIDLEEFKEVLEEDFDEICRFDKLKESFTPHEWAAFRMIDTHLEGVHNHPIEEVIVYLENSLNISWLYHIEMKHPILRVVSNGAIEQLEKNLQEAILEKRSISTDMTLVRLKERTYDKVEYNRLNNRVTYRDLYHQVNKKRSIWPLRKTFHQFQDEILDLLPCWLTSPEAASAIFPLIPFFDLVIFDEASQCFAEKGIPAMYRGSQVAILGDSQQLPPFDLYKPRWEEDEEYDLDPALEVNSLLDLGKQYLSEHSLLGHYRSQTFDLIDFSNQHFYKNKLRFIPYFEKLDAKENGIEFIKVEEGNWKKGINKEEAIKVVKLAKRLVERGEKNIGIITFNHKQQELIQEIMERLDVNWPEELIIKNIENIQGDERDHIILSVTYAPNDKGKINLQFGTLSQEGGEKRLNVAITRARKKMYVVSSILSHQLNVEESKNEGPKLLKKFLYYAKDIQDNGYQPSVQRNNSWSFGKTLKEAIQNSHEIKEMIPFSALTVMDKEAPIGLLMTDDEAYHQFISVKEAHGYFPIELQNKHWTYQRFYSRNLWKNGKKFRAAVQDYIDLTENGRYIESK</sequence>
<evidence type="ECO:0000256" key="4">
    <source>
        <dbReference type="ARBA" id="ARBA00022806"/>
    </source>
</evidence>
<dbReference type="InterPro" id="IPR047187">
    <property type="entry name" value="SF1_C_Upf1"/>
</dbReference>
<evidence type="ECO:0000256" key="2">
    <source>
        <dbReference type="ARBA" id="ARBA00022741"/>
    </source>
</evidence>
<keyword evidence="4" id="KW-0347">Helicase</keyword>
<keyword evidence="2" id="KW-0547">Nucleotide-binding</keyword>
<evidence type="ECO:0000313" key="9">
    <source>
        <dbReference type="Proteomes" id="UP000576082"/>
    </source>
</evidence>
<protein>
    <submittedName>
        <fullName evidence="8">DUF4011 domain-containing protein</fullName>
    </submittedName>
</protein>
<dbReference type="InterPro" id="IPR027417">
    <property type="entry name" value="P-loop_NTPase"/>
</dbReference>
<organism evidence="8 9">
    <name type="scientific">Flammeovirga aprica JL-4</name>
    <dbReference type="NCBI Taxonomy" id="694437"/>
    <lineage>
        <taxon>Bacteria</taxon>
        <taxon>Pseudomonadati</taxon>
        <taxon>Bacteroidota</taxon>
        <taxon>Cytophagia</taxon>
        <taxon>Cytophagales</taxon>
        <taxon>Flammeovirgaceae</taxon>
        <taxon>Flammeovirga</taxon>
    </lineage>
</organism>
<dbReference type="GO" id="GO:0016787">
    <property type="term" value="F:hydrolase activity"/>
    <property type="evidence" value="ECO:0007669"/>
    <property type="project" value="UniProtKB-KW"/>
</dbReference>
<evidence type="ECO:0000256" key="5">
    <source>
        <dbReference type="ARBA" id="ARBA00022840"/>
    </source>
</evidence>
<comment type="caution">
    <text evidence="8">The sequence shown here is derived from an EMBL/GenBank/DDBJ whole genome shotgun (WGS) entry which is preliminary data.</text>
</comment>
<dbReference type="Proteomes" id="UP000576082">
    <property type="component" value="Unassembled WGS sequence"/>
</dbReference>
<feature type="domain" description="DNA2/NAM7 helicase helicase" evidence="6">
    <location>
        <begin position="297"/>
        <end position="361"/>
    </location>
</feature>
<keyword evidence="5" id="KW-0067">ATP-binding</keyword>
<dbReference type="InterPro" id="IPR041677">
    <property type="entry name" value="DNA2/NAM7_AAA_11"/>
</dbReference>
<dbReference type="InterPro" id="IPR050534">
    <property type="entry name" value="Coronavir_polyprotein_1ab"/>
</dbReference>
<accession>A0A7X9S1B4</accession>
<keyword evidence="9" id="KW-1185">Reference proteome</keyword>
<gene>
    <name evidence="8" type="ORF">HHU12_31500</name>
</gene>
<evidence type="ECO:0000259" key="6">
    <source>
        <dbReference type="Pfam" id="PF13086"/>
    </source>
</evidence>